<dbReference type="AlphaFoldDB" id="A0A6C0ER96"/>
<organism evidence="2">
    <name type="scientific">viral metagenome</name>
    <dbReference type="NCBI Taxonomy" id="1070528"/>
    <lineage>
        <taxon>unclassified sequences</taxon>
        <taxon>metagenomes</taxon>
        <taxon>organismal metagenomes</taxon>
    </lineage>
</organism>
<dbReference type="InterPro" id="IPR002654">
    <property type="entry name" value="Glyco_trans_25"/>
</dbReference>
<dbReference type="CDD" id="cd06532">
    <property type="entry name" value="Glyco_transf_25"/>
    <property type="match status" value="1"/>
</dbReference>
<protein>
    <recommendedName>
        <fullName evidence="1">Glycosyl transferase family 25 domain-containing protein</fullName>
    </recommendedName>
</protein>
<proteinExistence type="predicted"/>
<reference evidence="2" key="1">
    <citation type="journal article" date="2020" name="Nature">
        <title>Giant virus diversity and host interactions through global metagenomics.</title>
        <authorList>
            <person name="Schulz F."/>
            <person name="Roux S."/>
            <person name="Paez-Espino D."/>
            <person name="Jungbluth S."/>
            <person name="Walsh D.A."/>
            <person name="Denef V.J."/>
            <person name="McMahon K.D."/>
            <person name="Konstantinidis K.T."/>
            <person name="Eloe-Fadrosh E.A."/>
            <person name="Kyrpides N.C."/>
            <person name="Woyke T."/>
        </authorList>
    </citation>
    <scope>NUCLEOTIDE SEQUENCE</scope>
    <source>
        <strain evidence="2">GVMAG-M-3300009155-48</strain>
    </source>
</reference>
<name>A0A6C0ER96_9ZZZZ</name>
<accession>A0A6C0ER96</accession>
<sequence>MTDNFKPMDYIDGIFYINLDKRTDRRVEIEGELNKMELPFERFTAIETPGRGILGCGLSHLSVFKLAKERKYRNVLIFEDDFYFLVSKTELYESLRILFEKKVDFDVCMLAYNLKGEEECNEYPFLTRVRNAETASAYIINEKYYDTLIGLYEWAMPLLDSTGSHWIYANDQVWKRLQEKDTWYCFKQRIGKQRSGFSDNSNCFREYEC</sequence>
<evidence type="ECO:0000313" key="2">
    <source>
        <dbReference type="EMBL" id="QHT31706.1"/>
    </source>
</evidence>
<evidence type="ECO:0000259" key="1">
    <source>
        <dbReference type="Pfam" id="PF01755"/>
    </source>
</evidence>
<dbReference type="EMBL" id="MN738924">
    <property type="protein sequence ID" value="QHT31706.1"/>
    <property type="molecule type" value="Genomic_DNA"/>
</dbReference>
<feature type="domain" description="Glycosyl transferase family 25" evidence="1">
    <location>
        <begin position="52"/>
        <end position="87"/>
    </location>
</feature>
<dbReference type="Pfam" id="PF01755">
    <property type="entry name" value="Glyco_transf_25"/>
    <property type="match status" value="1"/>
</dbReference>